<dbReference type="OMA" id="LDWHGPH"/>
<protein>
    <recommendedName>
        <fullName evidence="5">AB hydrolase-1 domain-containing protein</fullName>
    </recommendedName>
</protein>
<dbReference type="GO" id="GO:0051793">
    <property type="term" value="P:medium-chain fatty acid catabolic process"/>
    <property type="evidence" value="ECO:0007669"/>
    <property type="project" value="TreeGrafter"/>
</dbReference>
<comment type="similarity">
    <text evidence="1">Belongs to the AB hydrolase superfamily. AB hydrolase 4 family.</text>
</comment>
<evidence type="ECO:0000313" key="7">
    <source>
        <dbReference type="Proteomes" id="UP000001396"/>
    </source>
</evidence>
<organism evidence="6 7">
    <name type="scientific">Heterostelium pallidum (strain ATCC 26659 / Pp 5 / PN500)</name>
    <name type="common">Cellular slime mold</name>
    <name type="synonym">Polysphondylium pallidum</name>
    <dbReference type="NCBI Taxonomy" id="670386"/>
    <lineage>
        <taxon>Eukaryota</taxon>
        <taxon>Amoebozoa</taxon>
        <taxon>Evosea</taxon>
        <taxon>Eumycetozoa</taxon>
        <taxon>Dictyostelia</taxon>
        <taxon>Acytosteliales</taxon>
        <taxon>Acytosteliaceae</taxon>
        <taxon>Heterostelium</taxon>
    </lineage>
</organism>
<dbReference type="Gene3D" id="3.40.50.1820">
    <property type="entry name" value="alpha/beta hydrolase"/>
    <property type="match status" value="1"/>
</dbReference>
<accession>D3BNA9</accession>
<dbReference type="RefSeq" id="XP_020428901.1">
    <property type="nucleotide sequence ID" value="XM_020580314.1"/>
</dbReference>
<keyword evidence="2" id="KW-0719">Serine esterase</keyword>
<dbReference type="Pfam" id="PF00561">
    <property type="entry name" value="Abhydrolase_1"/>
    <property type="match status" value="1"/>
</dbReference>
<keyword evidence="7" id="KW-1185">Reference proteome</keyword>
<feature type="active site" description="Charge relay system" evidence="4">
    <location>
        <position position="198"/>
    </location>
</feature>
<evidence type="ECO:0000256" key="3">
    <source>
        <dbReference type="ARBA" id="ARBA00022801"/>
    </source>
</evidence>
<sequence>MKSPINLYFNKENTENLKILEKCPTLYRKPKVDAINSKSNDNNTTASSDEPSVVNDATFETSLLLANTHFHSYYASYHRNPLNLPTRREVLIAEDGGTVSLDWFTFDNDKNFNEETPTILMLHGLTGGSHEVYVQYCAKDAYTKKGFRTVVFNYRGCAENIVTADQTYSAAFTGDLKMVVKHLVKTLPKAKLFAIGFSLGSAILAKYLSQVGTDTPFIANCSASNPMDMNKSSINLKSTYINNKFYNEMLANNLKNLFTKWGDRLEQFAKREDVLKAMTIKEIDELITSKVFGYASAEDYYKDGSACNHLEKIEKPILFLTSTDDPIAPTCGIPFDKFKANPNTILATTSYGGHLGFLYDLTSNQSWLDNVVVEYFSIVADFIF</sequence>
<dbReference type="EMBL" id="ADBJ01000044">
    <property type="protein sequence ID" value="EFA76769.1"/>
    <property type="molecule type" value="Genomic_DNA"/>
</dbReference>
<feature type="active site" description="Charge relay system" evidence="4">
    <location>
        <position position="325"/>
    </location>
</feature>
<dbReference type="PANTHER" id="PTHR10794">
    <property type="entry name" value="ABHYDROLASE DOMAIN-CONTAINING PROTEIN"/>
    <property type="match status" value="1"/>
</dbReference>
<evidence type="ECO:0000256" key="1">
    <source>
        <dbReference type="ARBA" id="ARBA00010884"/>
    </source>
</evidence>
<dbReference type="SUPFAM" id="SSF53474">
    <property type="entry name" value="alpha/beta-Hydrolases"/>
    <property type="match status" value="1"/>
</dbReference>
<dbReference type="InterPro" id="IPR000073">
    <property type="entry name" value="AB_hydrolase_1"/>
</dbReference>
<feature type="active site" description="Charge relay system" evidence="4">
    <location>
        <position position="354"/>
    </location>
</feature>
<proteinExistence type="inferred from homology"/>
<feature type="domain" description="AB hydrolase-1" evidence="5">
    <location>
        <begin position="117"/>
        <end position="358"/>
    </location>
</feature>
<dbReference type="GO" id="GO:0051792">
    <property type="term" value="P:medium-chain fatty acid biosynthetic process"/>
    <property type="evidence" value="ECO:0007669"/>
    <property type="project" value="TreeGrafter"/>
</dbReference>
<dbReference type="ESTHER" id="polpa-d3bna9">
    <property type="family name" value="abh_upf0017"/>
</dbReference>
<dbReference type="InParanoid" id="D3BNA9"/>
<dbReference type="PROSITE" id="PS01133">
    <property type="entry name" value="UPF0017"/>
    <property type="match status" value="1"/>
</dbReference>
<reference evidence="6 7" key="1">
    <citation type="journal article" date="2011" name="Genome Res.">
        <title>Phylogeny-wide analysis of social amoeba genomes highlights ancient origins for complex intercellular communication.</title>
        <authorList>
            <person name="Heidel A.J."/>
            <person name="Lawal H.M."/>
            <person name="Felder M."/>
            <person name="Schilde C."/>
            <person name="Helps N.R."/>
            <person name="Tunggal B."/>
            <person name="Rivero F."/>
            <person name="John U."/>
            <person name="Schleicher M."/>
            <person name="Eichinger L."/>
            <person name="Platzer M."/>
            <person name="Noegel A.A."/>
            <person name="Schaap P."/>
            <person name="Gloeckner G."/>
        </authorList>
    </citation>
    <scope>NUCLEOTIDE SEQUENCE [LARGE SCALE GENOMIC DNA]</scope>
    <source>
        <strain evidence="7">ATCC 26659 / Pp 5 / PN500</strain>
    </source>
</reference>
<dbReference type="GO" id="GO:0008126">
    <property type="term" value="F:acetylesterase activity"/>
    <property type="evidence" value="ECO:0007669"/>
    <property type="project" value="TreeGrafter"/>
</dbReference>
<dbReference type="Proteomes" id="UP000001396">
    <property type="component" value="Unassembled WGS sequence"/>
</dbReference>
<dbReference type="InterPro" id="IPR029058">
    <property type="entry name" value="AB_hydrolase_fold"/>
</dbReference>
<evidence type="ECO:0000256" key="4">
    <source>
        <dbReference type="PIRSR" id="PIRSR005211-1"/>
    </source>
</evidence>
<comment type="caution">
    <text evidence="6">The sequence shown here is derived from an EMBL/GenBank/DDBJ whole genome shotgun (WGS) entry which is preliminary data.</text>
</comment>
<evidence type="ECO:0000259" key="5">
    <source>
        <dbReference type="Pfam" id="PF00561"/>
    </source>
</evidence>
<dbReference type="AlphaFoldDB" id="D3BNA9"/>
<dbReference type="PANTHER" id="PTHR10794:SF63">
    <property type="entry name" value="ALPHA_BETA HYDROLASE 1, ISOFORM A"/>
    <property type="match status" value="1"/>
</dbReference>
<dbReference type="InterPro" id="IPR012020">
    <property type="entry name" value="ABHD4"/>
</dbReference>
<evidence type="ECO:0000256" key="2">
    <source>
        <dbReference type="ARBA" id="ARBA00022487"/>
    </source>
</evidence>
<keyword evidence="3" id="KW-0378">Hydrolase</keyword>
<dbReference type="PIRSF" id="PIRSF005211">
    <property type="entry name" value="Ab_hydro_YheT"/>
    <property type="match status" value="1"/>
</dbReference>
<dbReference type="InterPro" id="IPR050960">
    <property type="entry name" value="AB_hydrolase_4_sf"/>
</dbReference>
<name>D3BNA9_HETP5</name>
<dbReference type="GO" id="GO:0047372">
    <property type="term" value="F:monoacylglycerol lipase activity"/>
    <property type="evidence" value="ECO:0007669"/>
    <property type="project" value="TreeGrafter"/>
</dbReference>
<dbReference type="InterPro" id="IPR000952">
    <property type="entry name" value="AB_hydrolase_4_CS"/>
</dbReference>
<gene>
    <name evidence="6" type="ORF">PPL_09520</name>
</gene>
<evidence type="ECO:0000313" key="6">
    <source>
        <dbReference type="EMBL" id="EFA76769.1"/>
    </source>
</evidence>
<dbReference type="GeneID" id="31364995"/>